<sequence>MKGFKLLFMMIVSLLVIGLFTITVSADDSKIMTPAEYESYLLNKSDEGALEILEGFKNLTDKEQEAFLEFMWSDEYFETLSYGTQNGEEFSVQMNEVDIPVKVSHSMDHSSSHQPASNFDSGIQSTTYRSWTTGTIDLTMFGFNTTTMSTKLTWQHNNSQALQVYSVEQTDSNYNPTFFLTKDGTNDYISNGYAYGTGTWSMTLSAAPWVQDTTHVDVRARTLDDKRKRIRSTHSNIGHTGWLVY</sequence>
<gene>
    <name evidence="1" type="ORF">KQ486_09595</name>
</gene>
<evidence type="ECO:0000313" key="2">
    <source>
        <dbReference type="Proteomes" id="UP000812672"/>
    </source>
</evidence>
<name>A0ABS6GRZ0_9BACI</name>
<dbReference type="RefSeq" id="WP_216687482.1">
    <property type="nucleotide sequence ID" value="NZ_CAUPKR010000011.1"/>
</dbReference>
<dbReference type="Proteomes" id="UP000812672">
    <property type="component" value="Unassembled WGS sequence"/>
</dbReference>
<organism evidence="1 2">
    <name type="scientific">Allobacillus halotolerans</name>
    <dbReference type="NCBI Taxonomy" id="570278"/>
    <lineage>
        <taxon>Bacteria</taxon>
        <taxon>Bacillati</taxon>
        <taxon>Bacillota</taxon>
        <taxon>Bacilli</taxon>
        <taxon>Bacillales</taxon>
        <taxon>Bacillaceae</taxon>
        <taxon>Allobacillus</taxon>
    </lineage>
</organism>
<reference evidence="1 2" key="1">
    <citation type="journal article" date="2011" name="Int. J. Syst. Evol. Microbiol.">
        <title>Allobacillus halotolerans gen. nov., sp. nov. isolated from shrimp paste.</title>
        <authorList>
            <person name="Sheu S.Y."/>
            <person name="Arun A.B."/>
            <person name="Jiang S.R."/>
            <person name="Young C.C."/>
            <person name="Chen W.M."/>
        </authorList>
    </citation>
    <scope>NUCLEOTIDE SEQUENCE [LARGE SCALE GENOMIC DNA]</scope>
    <source>
        <strain evidence="1 2">LMG 24826</strain>
    </source>
</reference>
<evidence type="ECO:0000313" key="1">
    <source>
        <dbReference type="EMBL" id="MBU6081263.1"/>
    </source>
</evidence>
<comment type="caution">
    <text evidence="1">The sequence shown here is derived from an EMBL/GenBank/DDBJ whole genome shotgun (WGS) entry which is preliminary data.</text>
</comment>
<dbReference type="EMBL" id="JAHLZF010000013">
    <property type="protein sequence ID" value="MBU6081263.1"/>
    <property type="molecule type" value="Genomic_DNA"/>
</dbReference>
<keyword evidence="2" id="KW-1185">Reference proteome</keyword>
<proteinExistence type="predicted"/>
<accession>A0ABS6GRZ0</accession>
<protein>
    <submittedName>
        <fullName evidence="1">Uncharacterized protein</fullName>
    </submittedName>
</protein>